<dbReference type="Gene3D" id="3.10.100.10">
    <property type="entry name" value="Mannose-Binding Protein A, subunit A"/>
    <property type="match status" value="2"/>
</dbReference>
<keyword evidence="3" id="KW-0675">Receptor</keyword>
<keyword evidence="4" id="KW-1185">Reference proteome</keyword>
<dbReference type="PANTHER" id="PTHR45784">
    <property type="entry name" value="C-TYPE LECTIN DOMAIN FAMILY 20 MEMBER A-RELATED"/>
    <property type="match status" value="1"/>
</dbReference>
<dbReference type="InterPro" id="IPR016187">
    <property type="entry name" value="CTDL_fold"/>
</dbReference>
<protein>
    <submittedName>
        <fullName evidence="3">C-type mannose receptor 2-like</fullName>
    </submittedName>
</protein>
<feature type="domain" description="C-type lectin" evidence="2">
    <location>
        <begin position="1"/>
        <end position="36"/>
    </location>
</feature>
<dbReference type="AlphaFoldDB" id="A0A9W7TE02"/>
<dbReference type="PANTHER" id="PTHR45784:SF5">
    <property type="entry name" value="C-TYPE LECTIN DOMAIN FAMILY 20 MEMBER A-RELATED"/>
    <property type="match status" value="1"/>
</dbReference>
<sequence>MAHYFNWYKLGDCASIRSDGFWNNRSCGNELPYVCGKFPMWDLDESQLSWSNANNSCDGETLAILHNANENGNVTGVLKGNEAWIGLSKDSQNWLWVDQTLLTYSNWFTNFLCATMDCEGFWHDTSCFEKNPFVCIGQINSNLTYELFSESKTWKEAQSHCEMGNMKLAMLKTEEDITPLLAQICKTDMDNVQSVYVWTGLRFLAGSWFWVYGDGLQYENWIGGEQPQCPDVTRRCGALAVATGKWEPRSCEEKLEFLCFQK</sequence>
<feature type="domain" description="C-type lectin" evidence="2">
    <location>
        <begin position="140"/>
        <end position="260"/>
    </location>
</feature>
<dbReference type="SMART" id="SM00034">
    <property type="entry name" value="CLECT"/>
    <property type="match status" value="2"/>
</dbReference>
<proteinExistence type="predicted"/>
<dbReference type="InterPro" id="IPR001304">
    <property type="entry name" value="C-type_lectin-like"/>
</dbReference>
<comment type="caution">
    <text evidence="3">The sequence shown here is derived from an EMBL/GenBank/DDBJ whole genome shotgun (WGS) entry which is preliminary data.</text>
</comment>
<reference evidence="3" key="1">
    <citation type="submission" date="2021-02" db="EMBL/GenBank/DDBJ databases">
        <title>Comparative genomics reveals that relaxation of natural selection precedes convergent phenotypic evolution of cavefish.</title>
        <authorList>
            <person name="Peng Z."/>
        </authorList>
    </citation>
    <scope>NUCLEOTIDE SEQUENCE</scope>
    <source>
        <tissue evidence="3">Muscle</tissue>
    </source>
</reference>
<dbReference type="EMBL" id="JAFHDT010000020">
    <property type="protein sequence ID" value="KAI7795011.1"/>
    <property type="molecule type" value="Genomic_DNA"/>
</dbReference>
<dbReference type="PROSITE" id="PS00615">
    <property type="entry name" value="C_TYPE_LECTIN_1"/>
    <property type="match status" value="2"/>
</dbReference>
<dbReference type="InterPro" id="IPR016186">
    <property type="entry name" value="C-type_lectin-like/link_sf"/>
</dbReference>
<evidence type="ECO:0000259" key="2">
    <source>
        <dbReference type="PROSITE" id="PS50041"/>
    </source>
</evidence>
<dbReference type="Proteomes" id="UP001059041">
    <property type="component" value="Linkage Group LG20"/>
</dbReference>
<organism evidence="3 4">
    <name type="scientific">Triplophysa rosa</name>
    <name type="common">Cave loach</name>
    <dbReference type="NCBI Taxonomy" id="992332"/>
    <lineage>
        <taxon>Eukaryota</taxon>
        <taxon>Metazoa</taxon>
        <taxon>Chordata</taxon>
        <taxon>Craniata</taxon>
        <taxon>Vertebrata</taxon>
        <taxon>Euteleostomi</taxon>
        <taxon>Actinopterygii</taxon>
        <taxon>Neopterygii</taxon>
        <taxon>Teleostei</taxon>
        <taxon>Ostariophysi</taxon>
        <taxon>Cypriniformes</taxon>
        <taxon>Nemacheilidae</taxon>
        <taxon>Triplophysa</taxon>
    </lineage>
</organism>
<evidence type="ECO:0000313" key="3">
    <source>
        <dbReference type="EMBL" id="KAI7795011.1"/>
    </source>
</evidence>
<evidence type="ECO:0000313" key="4">
    <source>
        <dbReference type="Proteomes" id="UP001059041"/>
    </source>
</evidence>
<dbReference type="Pfam" id="PF00059">
    <property type="entry name" value="Lectin_C"/>
    <property type="match status" value="2"/>
</dbReference>
<evidence type="ECO:0000256" key="1">
    <source>
        <dbReference type="ARBA" id="ARBA00023157"/>
    </source>
</evidence>
<name>A0A9W7TE02_TRIRA</name>
<dbReference type="SUPFAM" id="SSF56436">
    <property type="entry name" value="C-type lectin-like"/>
    <property type="match status" value="3"/>
</dbReference>
<feature type="domain" description="C-type lectin" evidence="2">
    <location>
        <begin position="41"/>
        <end position="136"/>
    </location>
</feature>
<dbReference type="PROSITE" id="PS50041">
    <property type="entry name" value="C_TYPE_LECTIN_2"/>
    <property type="match status" value="3"/>
</dbReference>
<gene>
    <name evidence="3" type="ORF">IRJ41_006608</name>
</gene>
<accession>A0A9W7TE02</accession>
<dbReference type="InterPro" id="IPR018378">
    <property type="entry name" value="C-type_lectin_CS"/>
</dbReference>
<keyword evidence="1" id="KW-1015">Disulfide bond</keyword>